<proteinExistence type="predicted"/>
<protein>
    <submittedName>
        <fullName evidence="1">Uncharacterized protein</fullName>
    </submittedName>
</protein>
<accession>A0ACC0SVE8</accession>
<gene>
    <name evidence="1" type="ORF">POPTR_006G190850v4</name>
</gene>
<keyword evidence="2" id="KW-1185">Reference proteome</keyword>
<reference evidence="1 2" key="1">
    <citation type="journal article" date="2006" name="Science">
        <title>The genome of black cottonwood, Populus trichocarpa (Torr. &amp; Gray).</title>
        <authorList>
            <person name="Tuskan G.A."/>
            <person name="Difazio S."/>
            <person name="Jansson S."/>
            <person name="Bohlmann J."/>
            <person name="Grigoriev I."/>
            <person name="Hellsten U."/>
            <person name="Putnam N."/>
            <person name="Ralph S."/>
            <person name="Rombauts S."/>
            <person name="Salamov A."/>
            <person name="Schein J."/>
            <person name="Sterck L."/>
            <person name="Aerts A."/>
            <person name="Bhalerao R.R."/>
            <person name="Bhalerao R.P."/>
            <person name="Blaudez D."/>
            <person name="Boerjan W."/>
            <person name="Brun A."/>
            <person name="Brunner A."/>
            <person name="Busov V."/>
            <person name="Campbell M."/>
            <person name="Carlson J."/>
            <person name="Chalot M."/>
            <person name="Chapman J."/>
            <person name="Chen G.L."/>
            <person name="Cooper D."/>
            <person name="Coutinho P.M."/>
            <person name="Couturier J."/>
            <person name="Covert S."/>
            <person name="Cronk Q."/>
            <person name="Cunningham R."/>
            <person name="Davis J."/>
            <person name="Degroeve S."/>
            <person name="Dejardin A."/>
            <person name="Depamphilis C."/>
            <person name="Detter J."/>
            <person name="Dirks B."/>
            <person name="Dubchak I."/>
            <person name="Duplessis S."/>
            <person name="Ehlting J."/>
            <person name="Ellis B."/>
            <person name="Gendler K."/>
            <person name="Goodstein D."/>
            <person name="Gribskov M."/>
            <person name="Grimwood J."/>
            <person name="Groover A."/>
            <person name="Gunter L."/>
            <person name="Hamberger B."/>
            <person name="Heinze B."/>
            <person name="Helariutta Y."/>
            <person name="Henrissat B."/>
            <person name="Holligan D."/>
            <person name="Holt R."/>
            <person name="Huang W."/>
            <person name="Islam-Faridi N."/>
            <person name="Jones S."/>
            <person name="Jones-Rhoades M."/>
            <person name="Jorgensen R."/>
            <person name="Joshi C."/>
            <person name="Kangasjarvi J."/>
            <person name="Karlsson J."/>
            <person name="Kelleher C."/>
            <person name="Kirkpatrick R."/>
            <person name="Kirst M."/>
            <person name="Kohler A."/>
            <person name="Kalluri U."/>
            <person name="Larimer F."/>
            <person name="Leebens-Mack J."/>
            <person name="Leple J.C."/>
            <person name="Locascio P."/>
            <person name="Lou Y."/>
            <person name="Lucas S."/>
            <person name="Martin F."/>
            <person name="Montanini B."/>
            <person name="Napoli C."/>
            <person name="Nelson D.R."/>
            <person name="Nelson C."/>
            <person name="Nieminen K."/>
            <person name="Nilsson O."/>
            <person name="Pereda V."/>
            <person name="Peter G."/>
            <person name="Philippe R."/>
            <person name="Pilate G."/>
            <person name="Poliakov A."/>
            <person name="Razumovskaya J."/>
            <person name="Richardson P."/>
            <person name="Rinaldi C."/>
            <person name="Ritland K."/>
            <person name="Rouze P."/>
            <person name="Ryaboy D."/>
            <person name="Schmutz J."/>
            <person name="Schrader J."/>
            <person name="Segerman B."/>
            <person name="Shin H."/>
            <person name="Siddiqui A."/>
            <person name="Sterky F."/>
            <person name="Terry A."/>
            <person name="Tsai C.J."/>
            <person name="Uberbacher E."/>
            <person name="Unneberg P."/>
            <person name="Vahala J."/>
            <person name="Wall K."/>
            <person name="Wessler S."/>
            <person name="Yang G."/>
            <person name="Yin T."/>
            <person name="Douglas C."/>
            <person name="Marra M."/>
            <person name="Sandberg G."/>
            <person name="Van de Peer Y."/>
            <person name="Rokhsar D."/>
        </authorList>
    </citation>
    <scope>NUCLEOTIDE SEQUENCE [LARGE SCALE GENOMIC DNA]</scope>
    <source>
        <strain evidence="2">cv. Nisqually</strain>
    </source>
</reference>
<dbReference type="Proteomes" id="UP000006729">
    <property type="component" value="Chromosome 6"/>
</dbReference>
<name>A0ACC0SVE8_POPTR</name>
<sequence length="104" mass="12210">MQRQILKMKERQQKSLDSRGRKIKSMGYLEGNNEEILRAEAKKTEDIHEMAAYSKNIAFYAKYPQQNTKELFLLHYFLFLYLSSITLVQALAVKNLIQKFSTTS</sequence>
<comment type="caution">
    <text evidence="1">The sequence shown here is derived from an EMBL/GenBank/DDBJ whole genome shotgun (WGS) entry which is preliminary data.</text>
</comment>
<evidence type="ECO:0000313" key="2">
    <source>
        <dbReference type="Proteomes" id="UP000006729"/>
    </source>
</evidence>
<organism evidence="1 2">
    <name type="scientific">Populus trichocarpa</name>
    <name type="common">Western balsam poplar</name>
    <name type="synonym">Populus balsamifera subsp. trichocarpa</name>
    <dbReference type="NCBI Taxonomy" id="3694"/>
    <lineage>
        <taxon>Eukaryota</taxon>
        <taxon>Viridiplantae</taxon>
        <taxon>Streptophyta</taxon>
        <taxon>Embryophyta</taxon>
        <taxon>Tracheophyta</taxon>
        <taxon>Spermatophyta</taxon>
        <taxon>Magnoliopsida</taxon>
        <taxon>eudicotyledons</taxon>
        <taxon>Gunneridae</taxon>
        <taxon>Pentapetalae</taxon>
        <taxon>rosids</taxon>
        <taxon>fabids</taxon>
        <taxon>Malpighiales</taxon>
        <taxon>Salicaceae</taxon>
        <taxon>Saliceae</taxon>
        <taxon>Populus</taxon>
    </lineage>
</organism>
<evidence type="ECO:0000313" key="1">
    <source>
        <dbReference type="EMBL" id="KAI9393173.1"/>
    </source>
</evidence>
<dbReference type="EMBL" id="CM009295">
    <property type="protein sequence ID" value="KAI9393173.1"/>
    <property type="molecule type" value="Genomic_DNA"/>
</dbReference>